<dbReference type="AlphaFoldDB" id="A0A1I8AC54"/>
<reference evidence="4" key="1">
    <citation type="submission" date="2016-11" db="UniProtKB">
        <authorList>
            <consortium name="WormBaseParasite"/>
        </authorList>
    </citation>
    <scope>IDENTIFICATION</scope>
</reference>
<feature type="region of interest" description="Disordered" evidence="1">
    <location>
        <begin position="42"/>
        <end position="148"/>
    </location>
</feature>
<feature type="compositionally biased region" description="Low complexity" evidence="1">
    <location>
        <begin position="42"/>
        <end position="55"/>
    </location>
</feature>
<feature type="transmembrane region" description="Helical" evidence="2">
    <location>
        <begin position="176"/>
        <end position="195"/>
    </location>
</feature>
<protein>
    <submittedName>
        <fullName evidence="4">Uncharacterized protein</fullName>
    </submittedName>
</protein>
<keyword evidence="2" id="KW-0812">Transmembrane</keyword>
<accession>A0A1I8AC54</accession>
<evidence type="ECO:0000256" key="1">
    <source>
        <dbReference type="SAM" id="MobiDB-lite"/>
    </source>
</evidence>
<organism evidence="3 4">
    <name type="scientific">Steinernema glaseri</name>
    <dbReference type="NCBI Taxonomy" id="37863"/>
    <lineage>
        <taxon>Eukaryota</taxon>
        <taxon>Metazoa</taxon>
        <taxon>Ecdysozoa</taxon>
        <taxon>Nematoda</taxon>
        <taxon>Chromadorea</taxon>
        <taxon>Rhabditida</taxon>
        <taxon>Tylenchina</taxon>
        <taxon>Panagrolaimomorpha</taxon>
        <taxon>Strongyloidoidea</taxon>
        <taxon>Steinernematidae</taxon>
        <taxon>Steinernema</taxon>
    </lineage>
</organism>
<evidence type="ECO:0000256" key="2">
    <source>
        <dbReference type="SAM" id="Phobius"/>
    </source>
</evidence>
<evidence type="ECO:0000313" key="3">
    <source>
        <dbReference type="Proteomes" id="UP000095287"/>
    </source>
</evidence>
<name>A0A1I8AC54_9BILA</name>
<keyword evidence="3" id="KW-1185">Reference proteome</keyword>
<keyword evidence="2" id="KW-1133">Transmembrane helix</keyword>
<feature type="compositionally biased region" description="Basic and acidic residues" evidence="1">
    <location>
        <begin position="56"/>
        <end position="70"/>
    </location>
</feature>
<sequence>MLTAEERRQRRKQRILENCDKRLERLLTYNGEVRAAPCFEGPVAAMPSSACPSSSTEEKQETEGIAKGKDLVGQSDSTLKLKPEDEGEVVVEKGQSKSEDLPNESDLAQQFTLNGEDETKASDMSTVEEPSKSPDNELHRRSYQAHDGHPQEFTEVVKNDTIADSAPVETVEIDKVFFFALSLVLGVLFAVATLLEPQFAAFMWFAVAESVVFVLRIQKASSTNPFINEMLKEIRTFDPLMINAIGRGMQAVNDTVNDFAPFVVSFVLTTVLVNSFV</sequence>
<feature type="compositionally biased region" description="Basic and acidic residues" evidence="1">
    <location>
        <begin position="129"/>
        <end position="148"/>
    </location>
</feature>
<feature type="compositionally biased region" description="Basic and acidic residues" evidence="1">
    <location>
        <begin position="79"/>
        <end position="100"/>
    </location>
</feature>
<dbReference type="WBParaSite" id="L893_g4394.t1">
    <property type="protein sequence ID" value="L893_g4394.t1"/>
    <property type="gene ID" value="L893_g4394"/>
</dbReference>
<proteinExistence type="predicted"/>
<keyword evidence="2" id="KW-0472">Membrane</keyword>
<dbReference type="Proteomes" id="UP000095287">
    <property type="component" value="Unplaced"/>
</dbReference>
<evidence type="ECO:0000313" key="4">
    <source>
        <dbReference type="WBParaSite" id="L893_g4394.t1"/>
    </source>
</evidence>